<dbReference type="Proteomes" id="UP001201463">
    <property type="component" value="Unassembled WGS sequence"/>
</dbReference>
<feature type="region of interest" description="Disordered" evidence="1">
    <location>
        <begin position="39"/>
        <end position="68"/>
    </location>
</feature>
<evidence type="ECO:0000256" key="1">
    <source>
        <dbReference type="SAM" id="MobiDB-lite"/>
    </source>
</evidence>
<name>A0ABS8XI99_9BURK</name>
<dbReference type="EMBL" id="JAJTWT010000002">
    <property type="protein sequence ID" value="MCE4536955.1"/>
    <property type="molecule type" value="Genomic_DNA"/>
</dbReference>
<proteinExistence type="predicted"/>
<gene>
    <name evidence="2" type="ORF">LXT12_06795</name>
</gene>
<evidence type="ECO:0000313" key="2">
    <source>
        <dbReference type="EMBL" id="MCE4536955.1"/>
    </source>
</evidence>
<dbReference type="RefSeq" id="WP_233390665.1">
    <property type="nucleotide sequence ID" value="NZ_JAJTWT010000002.1"/>
</dbReference>
<comment type="caution">
    <text evidence="2">The sequence shown here is derived from an EMBL/GenBank/DDBJ whole genome shotgun (WGS) entry which is preliminary data.</text>
</comment>
<sequence>MQALQADPSHPGWVRGWLVLRVKEALPGDFVSMHEHAAQAQEEAHRRGPGHQVFHGRRREDTGEMLLD</sequence>
<organism evidence="2 3">
    <name type="scientific">Pelomonas caseinilytica</name>
    <dbReference type="NCBI Taxonomy" id="2906763"/>
    <lineage>
        <taxon>Bacteria</taxon>
        <taxon>Pseudomonadati</taxon>
        <taxon>Pseudomonadota</taxon>
        <taxon>Betaproteobacteria</taxon>
        <taxon>Burkholderiales</taxon>
        <taxon>Sphaerotilaceae</taxon>
        <taxon>Roseateles</taxon>
    </lineage>
</organism>
<reference evidence="2 3" key="1">
    <citation type="submission" date="2021-12" db="EMBL/GenBank/DDBJ databases">
        <title>Genome seq of p7.</title>
        <authorList>
            <person name="Seo T."/>
        </authorList>
    </citation>
    <scope>NUCLEOTIDE SEQUENCE [LARGE SCALE GENOMIC DNA]</scope>
    <source>
        <strain evidence="2 3">P7</strain>
    </source>
</reference>
<accession>A0ABS8XI99</accession>
<protein>
    <submittedName>
        <fullName evidence="2">Uncharacterized protein</fullName>
    </submittedName>
</protein>
<keyword evidence="3" id="KW-1185">Reference proteome</keyword>
<evidence type="ECO:0000313" key="3">
    <source>
        <dbReference type="Proteomes" id="UP001201463"/>
    </source>
</evidence>